<evidence type="ECO:0000313" key="5">
    <source>
        <dbReference type="RefSeq" id="XP_012943703.1"/>
    </source>
</evidence>
<dbReference type="CDD" id="cd00087">
    <property type="entry name" value="FReD"/>
    <property type="match status" value="1"/>
</dbReference>
<protein>
    <submittedName>
        <fullName evidence="5">Fibrinogen C domain-containing protein 1</fullName>
    </submittedName>
</protein>
<feature type="domain" description="Fibrinogen C-terminal" evidence="3">
    <location>
        <begin position="299"/>
        <end position="507"/>
    </location>
</feature>
<organism evidence="4 5">
    <name type="scientific">Aplysia californica</name>
    <name type="common">California sea hare</name>
    <dbReference type="NCBI Taxonomy" id="6500"/>
    <lineage>
        <taxon>Eukaryota</taxon>
        <taxon>Metazoa</taxon>
        <taxon>Spiralia</taxon>
        <taxon>Lophotrochozoa</taxon>
        <taxon>Mollusca</taxon>
        <taxon>Gastropoda</taxon>
        <taxon>Heterobranchia</taxon>
        <taxon>Euthyneura</taxon>
        <taxon>Tectipleura</taxon>
        <taxon>Aplysiida</taxon>
        <taxon>Aplysioidea</taxon>
        <taxon>Aplysiidae</taxon>
        <taxon>Aplysia</taxon>
    </lineage>
</organism>
<keyword evidence="2" id="KW-0732">Signal</keyword>
<dbReference type="SMART" id="SM00186">
    <property type="entry name" value="FBG"/>
    <property type="match status" value="1"/>
</dbReference>
<dbReference type="InterPro" id="IPR036056">
    <property type="entry name" value="Fibrinogen-like_C"/>
</dbReference>
<dbReference type="GeneID" id="101862010"/>
<dbReference type="InterPro" id="IPR002181">
    <property type="entry name" value="Fibrinogen_a/b/g_C_dom"/>
</dbReference>
<dbReference type="RefSeq" id="XP_012943703.1">
    <property type="nucleotide sequence ID" value="XM_013088249.2"/>
</dbReference>
<proteinExistence type="predicted"/>
<dbReference type="InterPro" id="IPR014716">
    <property type="entry name" value="Fibrinogen_a/b/g_C_1"/>
</dbReference>
<dbReference type="Proteomes" id="UP000694888">
    <property type="component" value="Unplaced"/>
</dbReference>
<reference evidence="5" key="1">
    <citation type="submission" date="2025-08" db="UniProtKB">
        <authorList>
            <consortium name="RefSeq"/>
        </authorList>
    </citation>
    <scope>IDENTIFICATION</scope>
</reference>
<dbReference type="InterPro" id="IPR050373">
    <property type="entry name" value="Fibrinogen_C-term_domain"/>
</dbReference>
<dbReference type="Gene3D" id="3.90.215.10">
    <property type="entry name" value="Gamma Fibrinogen, chain A, domain 1"/>
    <property type="match status" value="1"/>
</dbReference>
<keyword evidence="4" id="KW-1185">Reference proteome</keyword>
<evidence type="ECO:0000256" key="2">
    <source>
        <dbReference type="SAM" id="SignalP"/>
    </source>
</evidence>
<feature type="signal peptide" evidence="2">
    <location>
        <begin position="1"/>
        <end position="22"/>
    </location>
</feature>
<feature type="region of interest" description="Disordered" evidence="1">
    <location>
        <begin position="277"/>
        <end position="298"/>
    </location>
</feature>
<dbReference type="Pfam" id="PF00147">
    <property type="entry name" value="Fibrinogen_C"/>
    <property type="match status" value="1"/>
</dbReference>
<sequence>MFVTATILVFVVSLLGPSCTNGSKDNPTGSPPEIAPPPGMDFDIVRNTSTSDDDKVCVALTCTYKYDKKSTQISYLEVAYKPPGETNIVYQTQVMFFGASKPIHVSKEFVISSSSGISSPEDGIIQISASFKAKNSSSTTTTTTTSSSNATKCLRLTSSSFKCKARTTSQGKDSFVSYTKKPFVSPQLPASPPHNQNTTSMTSQDLTNLNTKLTQIMDTVKTLLNNQNRIMTSDEARDEIISPLGGGIEQIHSTLDGLSQKLETCSSQTANVQSLLTSQASTQDGSSGSSERRDCPGQGFSVRRIKDCSFAPGKTAREIQTLTTGVQVVCDSSIDGGGWMLIQRRIDGTVNFYRNWDDYKRGFGHLTGEFWLGNEILSRLTSKKRWELRVDMVLKGKPYFAQYAYFKIQPESLNYALLVGGYSGTAGDSLSYHSNNGFSTEDRDNDRSSALHCARSLKGAWWYNSCHTSNLNALYGSREKSQGLNWMSLTGDSDTVDMSEMMIRLAK</sequence>
<gene>
    <name evidence="5" type="primary">LOC101862010</name>
</gene>
<evidence type="ECO:0000259" key="3">
    <source>
        <dbReference type="PROSITE" id="PS51406"/>
    </source>
</evidence>
<dbReference type="PROSITE" id="PS51406">
    <property type="entry name" value="FIBRINOGEN_C_2"/>
    <property type="match status" value="1"/>
</dbReference>
<feature type="chain" id="PRO_5047119448" evidence="2">
    <location>
        <begin position="23"/>
        <end position="507"/>
    </location>
</feature>
<dbReference type="PANTHER" id="PTHR19143">
    <property type="entry name" value="FIBRINOGEN/TENASCIN/ANGIOPOEITIN"/>
    <property type="match status" value="1"/>
</dbReference>
<evidence type="ECO:0000313" key="4">
    <source>
        <dbReference type="Proteomes" id="UP000694888"/>
    </source>
</evidence>
<accession>A0ABM1AA16</accession>
<evidence type="ECO:0000256" key="1">
    <source>
        <dbReference type="SAM" id="MobiDB-lite"/>
    </source>
</evidence>
<feature type="compositionally biased region" description="Polar residues" evidence="1">
    <location>
        <begin position="277"/>
        <end position="289"/>
    </location>
</feature>
<dbReference type="SUPFAM" id="SSF56496">
    <property type="entry name" value="Fibrinogen C-terminal domain-like"/>
    <property type="match status" value="1"/>
</dbReference>
<name>A0ABM1AA16_APLCA</name>